<dbReference type="OrthoDB" id="275278at2759"/>
<evidence type="ECO:0000256" key="1">
    <source>
        <dbReference type="ARBA" id="ARBA00022722"/>
    </source>
</evidence>
<accession>A0A8K1C9C3</accession>
<dbReference type="InterPro" id="IPR036279">
    <property type="entry name" value="5-3_exonuclease_C_sf"/>
</dbReference>
<dbReference type="SMART" id="SM00475">
    <property type="entry name" value="53EXOc"/>
    <property type="match status" value="1"/>
</dbReference>
<dbReference type="InterPro" id="IPR020045">
    <property type="entry name" value="DNA_polI_H3TH"/>
</dbReference>
<dbReference type="GO" id="GO:0008409">
    <property type="term" value="F:5'-3' exonuclease activity"/>
    <property type="evidence" value="ECO:0007669"/>
    <property type="project" value="InterPro"/>
</dbReference>
<dbReference type="Proteomes" id="UP000794436">
    <property type="component" value="Unassembled WGS sequence"/>
</dbReference>
<gene>
    <name evidence="4" type="ORF">Poli38472_010229</name>
</gene>
<dbReference type="InterPro" id="IPR020046">
    <property type="entry name" value="5-3_exonucl_a-hlix_arch_N"/>
</dbReference>
<dbReference type="GO" id="GO:0033567">
    <property type="term" value="P:DNA replication, Okazaki fragment processing"/>
    <property type="evidence" value="ECO:0007669"/>
    <property type="project" value="InterPro"/>
</dbReference>
<feature type="domain" description="5'-3' exonuclease" evidence="3">
    <location>
        <begin position="31"/>
        <end position="306"/>
    </location>
</feature>
<dbReference type="Pfam" id="PF02739">
    <property type="entry name" value="5_3_exonuc_N"/>
    <property type="match status" value="1"/>
</dbReference>
<keyword evidence="1" id="KW-0540">Nuclease</keyword>
<dbReference type="GO" id="GO:0017108">
    <property type="term" value="F:5'-flap endonuclease activity"/>
    <property type="evidence" value="ECO:0007669"/>
    <property type="project" value="InterPro"/>
</dbReference>
<proteinExistence type="predicted"/>
<dbReference type="InterPro" id="IPR002421">
    <property type="entry name" value="5-3_exonuclease"/>
</dbReference>
<dbReference type="InterPro" id="IPR038969">
    <property type="entry name" value="FEN"/>
</dbReference>
<dbReference type="PANTHER" id="PTHR42646">
    <property type="entry name" value="FLAP ENDONUCLEASE XNI"/>
    <property type="match status" value="1"/>
</dbReference>
<dbReference type="PANTHER" id="PTHR42646:SF2">
    <property type="entry name" value="5'-3' EXONUCLEASE FAMILY PROTEIN"/>
    <property type="match status" value="1"/>
</dbReference>
<dbReference type="SUPFAM" id="SSF88723">
    <property type="entry name" value="PIN domain-like"/>
    <property type="match status" value="1"/>
</dbReference>
<dbReference type="Gene3D" id="1.10.150.20">
    <property type="entry name" value="5' to 3' exonuclease, C-terminal subdomain"/>
    <property type="match status" value="1"/>
</dbReference>
<dbReference type="SUPFAM" id="SSF47807">
    <property type="entry name" value="5' to 3' exonuclease, C-terminal subdomain"/>
    <property type="match status" value="1"/>
</dbReference>
<protein>
    <recommendedName>
        <fullName evidence="3">5'-3' exonuclease domain-containing protein</fullName>
    </recommendedName>
</protein>
<evidence type="ECO:0000313" key="5">
    <source>
        <dbReference type="Proteomes" id="UP000794436"/>
    </source>
</evidence>
<evidence type="ECO:0000313" key="4">
    <source>
        <dbReference type="EMBL" id="TMW58670.1"/>
    </source>
</evidence>
<dbReference type="AlphaFoldDB" id="A0A8K1C9C3"/>
<keyword evidence="2" id="KW-0378">Hydrolase</keyword>
<name>A0A8K1C9C3_PYTOL</name>
<evidence type="ECO:0000256" key="2">
    <source>
        <dbReference type="ARBA" id="ARBA00022801"/>
    </source>
</evidence>
<organism evidence="4 5">
    <name type="scientific">Pythium oligandrum</name>
    <name type="common">Mycoparasitic fungus</name>
    <dbReference type="NCBI Taxonomy" id="41045"/>
    <lineage>
        <taxon>Eukaryota</taxon>
        <taxon>Sar</taxon>
        <taxon>Stramenopiles</taxon>
        <taxon>Oomycota</taxon>
        <taxon>Peronosporomycetes</taxon>
        <taxon>Pythiales</taxon>
        <taxon>Pythiaceae</taxon>
        <taxon>Pythium</taxon>
    </lineage>
</organism>
<dbReference type="Pfam" id="PF01367">
    <property type="entry name" value="5_3_exonuc"/>
    <property type="match status" value="1"/>
</dbReference>
<comment type="caution">
    <text evidence="4">The sequence shown here is derived from an EMBL/GenBank/DDBJ whole genome shotgun (WGS) entry which is preliminary data.</text>
</comment>
<reference evidence="4" key="1">
    <citation type="submission" date="2019-03" db="EMBL/GenBank/DDBJ databases">
        <title>Long read genome sequence of the mycoparasitic Pythium oligandrum ATCC 38472 isolated from sugarbeet rhizosphere.</title>
        <authorList>
            <person name="Gaulin E."/>
        </authorList>
    </citation>
    <scope>NUCLEOTIDE SEQUENCE</scope>
    <source>
        <strain evidence="4">ATCC 38472_TT</strain>
    </source>
</reference>
<dbReference type="GO" id="GO:0003677">
    <property type="term" value="F:DNA binding"/>
    <property type="evidence" value="ECO:0007669"/>
    <property type="project" value="InterPro"/>
</dbReference>
<evidence type="ECO:0000259" key="3">
    <source>
        <dbReference type="SMART" id="SM00475"/>
    </source>
</evidence>
<keyword evidence="5" id="KW-1185">Reference proteome</keyword>
<dbReference type="Gene3D" id="3.40.50.1010">
    <property type="entry name" value="5'-nuclease"/>
    <property type="match status" value="1"/>
</dbReference>
<sequence length="323" mass="36893">MRPAAWQLTRQTLVERTAAIAKHRAVFKRRRKAILVDGNNILYHFYNPLCTNERDGEKSGAIEGMIGLLGRMDTMHRPQHICVFFDKPQQTTVRKVMDPTYKRNRRPTPRALRPQLVSVTNVLQDVNVNCIACSGIEADDLIASYTESLHARDFDVLVVSNDNDFLQLARGQRRDAKEIDAPIEEEGPPGGYVEIYQPNKRRYLLERHMRSRYGVAPLQIPSFIALCGHPWGKIPRVNLMTDEIAVELLTKYESLPKLLRNLNEVEDPLLRKSLKQSISSIESSYRIAKLQNDLQLPIPIDELLIPDWHAANPTTNINNPSTE</sequence>
<dbReference type="InterPro" id="IPR029060">
    <property type="entry name" value="PIN-like_dom_sf"/>
</dbReference>
<dbReference type="CDD" id="cd09859">
    <property type="entry name" value="PIN_53EXO"/>
    <property type="match status" value="1"/>
</dbReference>
<dbReference type="EMBL" id="SPLM01000111">
    <property type="protein sequence ID" value="TMW58670.1"/>
    <property type="molecule type" value="Genomic_DNA"/>
</dbReference>